<feature type="transmembrane region" description="Helical" evidence="1">
    <location>
        <begin position="43"/>
        <end position="63"/>
    </location>
</feature>
<dbReference type="PANTHER" id="PTHR36974:SF1">
    <property type="entry name" value="DOXX FAMILY MEMBRANE PROTEIN"/>
    <property type="match status" value="1"/>
</dbReference>
<reference evidence="2 3" key="1">
    <citation type="submission" date="2021-03" db="EMBL/GenBank/DDBJ databases">
        <title>Sequencing the genomes of 1000 actinobacteria strains.</title>
        <authorList>
            <person name="Klenk H.-P."/>
        </authorList>
    </citation>
    <scope>NUCLEOTIDE SEQUENCE [LARGE SCALE GENOMIC DNA]</scope>
    <source>
        <strain evidence="2 3">DSM 45256</strain>
    </source>
</reference>
<feature type="transmembrane region" description="Helical" evidence="1">
    <location>
        <begin position="109"/>
        <end position="128"/>
    </location>
</feature>
<dbReference type="EMBL" id="JAGINU010000001">
    <property type="protein sequence ID" value="MBP2368058.1"/>
    <property type="molecule type" value="Genomic_DNA"/>
</dbReference>
<keyword evidence="1" id="KW-0472">Membrane</keyword>
<keyword evidence="1" id="KW-1133">Transmembrane helix</keyword>
<protein>
    <submittedName>
        <fullName evidence="2">Membrane protein</fullName>
    </submittedName>
</protein>
<organism evidence="2 3">
    <name type="scientific">Pseudonocardia parietis</name>
    <dbReference type="NCBI Taxonomy" id="570936"/>
    <lineage>
        <taxon>Bacteria</taxon>
        <taxon>Bacillati</taxon>
        <taxon>Actinomycetota</taxon>
        <taxon>Actinomycetes</taxon>
        <taxon>Pseudonocardiales</taxon>
        <taxon>Pseudonocardiaceae</taxon>
        <taxon>Pseudonocardia</taxon>
    </lineage>
</organism>
<feature type="transmembrane region" description="Helical" evidence="1">
    <location>
        <begin position="70"/>
        <end position="89"/>
    </location>
</feature>
<gene>
    <name evidence="2" type="ORF">JOF36_003754</name>
</gene>
<keyword evidence="3" id="KW-1185">Reference proteome</keyword>
<dbReference type="Proteomes" id="UP001519295">
    <property type="component" value="Unassembled WGS sequence"/>
</dbReference>
<evidence type="ECO:0000313" key="2">
    <source>
        <dbReference type="EMBL" id="MBP2368058.1"/>
    </source>
</evidence>
<evidence type="ECO:0000256" key="1">
    <source>
        <dbReference type="SAM" id="Phobius"/>
    </source>
</evidence>
<accession>A0ABS4VVW2</accession>
<dbReference type="RefSeq" id="WP_210028276.1">
    <property type="nucleotide sequence ID" value="NZ_JAGINU010000001.1"/>
</dbReference>
<evidence type="ECO:0000313" key="3">
    <source>
        <dbReference type="Proteomes" id="UP001519295"/>
    </source>
</evidence>
<comment type="caution">
    <text evidence="2">The sequence shown here is derived from an EMBL/GenBank/DDBJ whole genome shotgun (WGS) entry which is preliminary data.</text>
</comment>
<proteinExistence type="predicted"/>
<dbReference type="PANTHER" id="PTHR36974">
    <property type="entry name" value="MEMBRANE PROTEIN-RELATED"/>
    <property type="match status" value="1"/>
</dbReference>
<sequence length="150" mass="15815">MSWLRTVARLLLGAFLVVAGIAHLVVPSEFLAQVPPVLPAREAIVLVSGLVEIALGGALLFAPARHRARVGIVVAALFVVVFPGNVSQYLTGTDAFGLDSDGARATRLLFQPVLVLWALWACASRPALRRGAVVTSPGRPGSAGPPRHRR</sequence>
<name>A0ABS4VVW2_9PSEU</name>
<keyword evidence="1" id="KW-0812">Transmembrane</keyword>